<keyword evidence="4" id="KW-0963">Cytoplasm</keyword>
<evidence type="ECO:0000313" key="7">
    <source>
        <dbReference type="Proteomes" id="UP000186221"/>
    </source>
</evidence>
<dbReference type="GO" id="GO:0019379">
    <property type="term" value="P:sulfate assimilation, phosphoadenylyl sulfate reduction by phosphoadenylyl-sulfate reductase (thioredoxin)"/>
    <property type="evidence" value="ECO:0007669"/>
    <property type="project" value="UniProtKB-UniRule"/>
</dbReference>
<dbReference type="InterPro" id="IPR004511">
    <property type="entry name" value="PAPS/APS_Rdtase"/>
</dbReference>
<dbReference type="GO" id="GO:0070814">
    <property type="term" value="P:hydrogen sulfide biosynthetic process"/>
    <property type="evidence" value="ECO:0007669"/>
    <property type="project" value="UniProtKB-UniRule"/>
</dbReference>
<dbReference type="GO" id="GO:0051539">
    <property type="term" value="F:4 iron, 4 sulfur cluster binding"/>
    <property type="evidence" value="ECO:0007669"/>
    <property type="project" value="UniProtKB-UniRule"/>
</dbReference>
<dbReference type="OrthoDB" id="9794018at2"/>
<dbReference type="GO" id="GO:0043866">
    <property type="term" value="F:adenylyl-sulfate reductase (thioredoxin) activity"/>
    <property type="evidence" value="ECO:0007669"/>
    <property type="project" value="UniProtKB-EC"/>
</dbReference>
<dbReference type="EMBL" id="FTOG01000009">
    <property type="protein sequence ID" value="SIT06726.1"/>
    <property type="molecule type" value="Genomic_DNA"/>
</dbReference>
<dbReference type="GO" id="GO:0005737">
    <property type="term" value="C:cytoplasm"/>
    <property type="evidence" value="ECO:0007669"/>
    <property type="project" value="UniProtKB-SubCell"/>
</dbReference>
<keyword evidence="7" id="KW-1185">Reference proteome</keyword>
<keyword evidence="2 4" id="KW-0560">Oxidoreductase</keyword>
<keyword evidence="4" id="KW-0408">Iron</keyword>
<dbReference type="PANTHER" id="PTHR46509:SF1">
    <property type="entry name" value="PHOSPHOADENOSINE PHOSPHOSULFATE REDUCTASE"/>
    <property type="match status" value="1"/>
</dbReference>
<dbReference type="PIRSF" id="PIRSF000857">
    <property type="entry name" value="PAPS_reductase"/>
    <property type="match status" value="1"/>
</dbReference>
<keyword evidence="4" id="KW-0479">Metal-binding</keyword>
<evidence type="ECO:0000256" key="1">
    <source>
        <dbReference type="ARBA" id="ARBA00009732"/>
    </source>
</evidence>
<dbReference type="NCBIfam" id="TIGR00434">
    <property type="entry name" value="cysH"/>
    <property type="match status" value="1"/>
</dbReference>
<dbReference type="GO" id="GO:0004604">
    <property type="term" value="F:phosphoadenylyl-sulfate reductase (thioredoxin) activity"/>
    <property type="evidence" value="ECO:0007669"/>
    <property type="project" value="UniProtKB-UniRule"/>
</dbReference>
<dbReference type="Pfam" id="PF01507">
    <property type="entry name" value="PAPS_reduct"/>
    <property type="match status" value="1"/>
</dbReference>
<comment type="subcellular location">
    <subcellularLocation>
        <location evidence="4">Cytoplasm</location>
    </subcellularLocation>
</comment>
<comment type="catalytic activity">
    <reaction evidence="4">
        <text>[thioredoxin]-disulfide + sulfite + AMP + 2 H(+) = adenosine 5'-phosphosulfate + [thioredoxin]-dithiol</text>
        <dbReference type="Rhea" id="RHEA:21976"/>
        <dbReference type="Rhea" id="RHEA-COMP:10698"/>
        <dbReference type="Rhea" id="RHEA-COMP:10700"/>
        <dbReference type="ChEBI" id="CHEBI:15378"/>
        <dbReference type="ChEBI" id="CHEBI:17359"/>
        <dbReference type="ChEBI" id="CHEBI:29950"/>
        <dbReference type="ChEBI" id="CHEBI:50058"/>
        <dbReference type="ChEBI" id="CHEBI:58243"/>
        <dbReference type="ChEBI" id="CHEBI:456215"/>
        <dbReference type="EC" id="1.8.4.10"/>
    </reaction>
</comment>
<sequence length="250" mass="27732">MRLELSRRVAGLNHRYRSHDPAALVAATLNDPDTGRVALVSSFGAESVVLLHMVATRAPETPVLFVDTLMLFEETLAYQREVAETLGLKDLRVIRASEADLAAQDPENKLHKTDTDACCALRKTAPLEAALAEFDGWMTGRKRYQGQTRADIDHFEVETPTRMKINPLAHWGRTEIADYMDRYDLPRHPLVARGYPSIGCAPCTSPVAAGEDPRAGRWRGQEKTECGIHFVNGRIVRPGSLEAEKSEKVA</sequence>
<comment type="similarity">
    <text evidence="1 4">Belongs to the PAPS reductase family. CysH subfamily.</text>
</comment>
<reference evidence="7" key="1">
    <citation type="submission" date="2017-01" db="EMBL/GenBank/DDBJ databases">
        <authorList>
            <person name="Varghese N."/>
            <person name="Submissions S."/>
        </authorList>
    </citation>
    <scope>NUCLEOTIDE SEQUENCE [LARGE SCALE GENOMIC DNA]</scope>
    <source>
        <strain evidence="7">DSM 19945</strain>
    </source>
</reference>
<dbReference type="SUPFAM" id="SSF52402">
    <property type="entry name" value="Adenine nucleotide alpha hydrolases-like"/>
    <property type="match status" value="1"/>
</dbReference>
<feature type="active site" description="Nucleophile; cysteine thiosulfonate intermediate" evidence="4">
    <location>
        <position position="226"/>
    </location>
</feature>
<dbReference type="InterPro" id="IPR002500">
    <property type="entry name" value="PAPS_reduct_dom"/>
</dbReference>
<evidence type="ECO:0000256" key="2">
    <source>
        <dbReference type="ARBA" id="ARBA00023002"/>
    </source>
</evidence>
<feature type="binding site" evidence="4">
    <location>
        <position position="118"/>
    </location>
    <ligand>
        <name>[4Fe-4S] cluster</name>
        <dbReference type="ChEBI" id="CHEBI:49883"/>
    </ligand>
</feature>
<dbReference type="HAMAP" id="MF_00063">
    <property type="entry name" value="CysH"/>
    <property type="match status" value="1"/>
</dbReference>
<dbReference type="EC" id="1.8.4.10" evidence="4"/>
<dbReference type="NCBIfam" id="NF002537">
    <property type="entry name" value="PRK02090.1"/>
    <property type="match status" value="1"/>
</dbReference>
<dbReference type="Gene3D" id="3.40.50.620">
    <property type="entry name" value="HUPs"/>
    <property type="match status" value="1"/>
</dbReference>
<comment type="pathway">
    <text evidence="3 4">Sulfur metabolism; hydrogen sulfide biosynthesis; sulfite from sulfate.</text>
</comment>
<dbReference type="PANTHER" id="PTHR46509">
    <property type="entry name" value="PHOSPHOADENOSINE PHOSPHOSULFATE REDUCTASE"/>
    <property type="match status" value="1"/>
</dbReference>
<evidence type="ECO:0000259" key="5">
    <source>
        <dbReference type="Pfam" id="PF01507"/>
    </source>
</evidence>
<feature type="binding site" evidence="4">
    <location>
        <position position="203"/>
    </location>
    <ligand>
        <name>[4Fe-4S] cluster</name>
        <dbReference type="ChEBI" id="CHEBI:49883"/>
    </ligand>
</feature>
<dbReference type="Proteomes" id="UP000186221">
    <property type="component" value="Unassembled WGS sequence"/>
</dbReference>
<evidence type="ECO:0000313" key="6">
    <source>
        <dbReference type="EMBL" id="SIT06726.1"/>
    </source>
</evidence>
<keyword evidence="4" id="KW-0411">Iron-sulfur</keyword>
<gene>
    <name evidence="4" type="primary">cysH</name>
    <name evidence="6" type="ORF">SAMN05421580_109129</name>
</gene>
<protein>
    <recommendedName>
        <fullName evidence="4">Adenosine 5'-phosphosulfate reductase</fullName>
        <shortName evidence="4">APS reductase</shortName>
        <ecNumber evidence="4">1.8.4.10</ecNumber>
    </recommendedName>
    <alternativeName>
        <fullName evidence="4">5'-adenylylsulfate reductase</fullName>
    </alternativeName>
    <alternativeName>
        <fullName evidence="4">Thioredoxin-dependent 5'-adenylylsulfate reductase</fullName>
    </alternativeName>
</protein>
<dbReference type="AlphaFoldDB" id="A0A1N7P871"/>
<name>A0A1N7P871_9RHOB</name>
<feature type="binding site" evidence="4">
    <location>
        <position position="119"/>
    </location>
    <ligand>
        <name>[4Fe-4S] cluster</name>
        <dbReference type="ChEBI" id="CHEBI:49883"/>
    </ligand>
</feature>
<dbReference type="STRING" id="453582.SAMN05421580_109129"/>
<feature type="binding site" evidence="4">
    <location>
        <position position="200"/>
    </location>
    <ligand>
        <name>[4Fe-4S] cluster</name>
        <dbReference type="ChEBI" id="CHEBI:49883"/>
    </ligand>
</feature>
<dbReference type="GO" id="GO:0046872">
    <property type="term" value="F:metal ion binding"/>
    <property type="evidence" value="ECO:0007669"/>
    <property type="project" value="UniProtKB-KW"/>
</dbReference>
<dbReference type="InterPro" id="IPR014729">
    <property type="entry name" value="Rossmann-like_a/b/a_fold"/>
</dbReference>
<organism evidence="6 7">
    <name type="scientific">Rhodobacter aestuarii</name>
    <dbReference type="NCBI Taxonomy" id="453582"/>
    <lineage>
        <taxon>Bacteria</taxon>
        <taxon>Pseudomonadati</taxon>
        <taxon>Pseudomonadota</taxon>
        <taxon>Alphaproteobacteria</taxon>
        <taxon>Rhodobacterales</taxon>
        <taxon>Rhodobacter group</taxon>
        <taxon>Rhodobacter</taxon>
    </lineage>
</organism>
<evidence type="ECO:0000256" key="3">
    <source>
        <dbReference type="ARBA" id="ARBA00024327"/>
    </source>
</evidence>
<accession>A0A1N7P871</accession>
<comment type="function">
    <text evidence="4">Catalyzes the formation of sulfite from adenosine 5'-phosphosulfate (APS) using thioredoxin as an electron donor.</text>
</comment>
<evidence type="ECO:0000256" key="4">
    <source>
        <dbReference type="HAMAP-Rule" id="MF_00063"/>
    </source>
</evidence>
<proteinExistence type="inferred from homology"/>
<feature type="domain" description="Phosphoadenosine phosphosulphate reductase" evidence="5">
    <location>
        <begin position="37"/>
        <end position="206"/>
    </location>
</feature>
<comment type="cofactor">
    <cofactor evidence="4">
        <name>[4Fe-4S] cluster</name>
        <dbReference type="ChEBI" id="CHEBI:49883"/>
    </cofactor>
    <text evidence="4">Binds 1 [4Fe-4S] cluster per subunit.</text>
</comment>
<dbReference type="RefSeq" id="WP_076485641.1">
    <property type="nucleotide sequence ID" value="NZ_FTOG01000009.1"/>
</dbReference>